<sequence length="163" mass="19127">MIWADYTVKGRSDACLYEKRSSENTKRSLNCTPKVGHPLQLTRCSFFMSKYTLHFKYQAVLHYLHICSQQRTADHYGISRTHLRRWIRAYQEGGIGALEHPQSKTMPQHRKNPFIADKPDQEKTQAELIEELCYMRAEVAYLKELKALSQKRTEKDKAKPSKH</sequence>
<dbReference type="PANTHER" id="PTHR33795">
    <property type="entry name" value="INSERTION ELEMENT IS150 PROTEIN INSJ"/>
    <property type="match status" value="1"/>
</dbReference>
<dbReference type="InterPro" id="IPR052057">
    <property type="entry name" value="IS150/IS1296_orfA-like"/>
</dbReference>
<dbReference type="Gene3D" id="1.10.10.10">
    <property type="entry name" value="Winged helix-like DNA-binding domain superfamily/Winged helix DNA-binding domain"/>
    <property type="match status" value="1"/>
</dbReference>
<evidence type="ECO:0000259" key="2">
    <source>
        <dbReference type="Pfam" id="PF13518"/>
    </source>
</evidence>
<comment type="similarity">
    <text evidence="1">Belongs to the IS150/IS1296 orfA family.</text>
</comment>
<proteinExistence type="inferred from homology"/>
<dbReference type="InterPro" id="IPR036388">
    <property type="entry name" value="WH-like_DNA-bd_sf"/>
</dbReference>
<accession>A0ABN4YBN0</accession>
<gene>
    <name evidence="3" type="ORF">A6J88_11905</name>
</gene>
<keyword evidence="4" id="KW-1185">Reference proteome</keyword>
<evidence type="ECO:0000313" key="4">
    <source>
        <dbReference type="Proteomes" id="UP000191272"/>
    </source>
</evidence>
<dbReference type="Pfam" id="PF13518">
    <property type="entry name" value="HTH_28"/>
    <property type="match status" value="1"/>
</dbReference>
<dbReference type="SUPFAM" id="SSF46689">
    <property type="entry name" value="Homeodomain-like"/>
    <property type="match status" value="1"/>
</dbReference>
<name>A0ABN4YBN0_NEIMU</name>
<dbReference type="EMBL" id="CP020452">
    <property type="protein sequence ID" value="ARC51817.1"/>
    <property type="molecule type" value="Genomic_DNA"/>
</dbReference>
<dbReference type="Proteomes" id="UP000191272">
    <property type="component" value="Chromosome"/>
</dbReference>
<organism evidence="3 4">
    <name type="scientific">Neisseria mucosa</name>
    <dbReference type="NCBI Taxonomy" id="488"/>
    <lineage>
        <taxon>Bacteria</taxon>
        <taxon>Pseudomonadati</taxon>
        <taxon>Pseudomonadota</taxon>
        <taxon>Betaproteobacteria</taxon>
        <taxon>Neisseriales</taxon>
        <taxon>Neisseriaceae</taxon>
        <taxon>Neisseria</taxon>
    </lineage>
</organism>
<feature type="domain" description="Insertion element IS150 protein InsJ-like helix-turn-helix" evidence="2">
    <location>
        <begin position="55"/>
        <end position="101"/>
    </location>
</feature>
<dbReference type="PANTHER" id="PTHR33795:SF1">
    <property type="entry name" value="INSERTION ELEMENT IS150 PROTEIN INSJ"/>
    <property type="match status" value="1"/>
</dbReference>
<dbReference type="InterPro" id="IPR055247">
    <property type="entry name" value="InsJ-like_HTH"/>
</dbReference>
<reference evidence="4" key="1">
    <citation type="submission" date="2017-03" db="EMBL/GenBank/DDBJ databases">
        <title>FDA dAtabase for Regulatory Grade micrObial Sequences (FDA-ARGOS): Supporting development and validation of Infectious Disease Dx tests.</title>
        <authorList>
            <person name="Campos J."/>
            <person name="Goldberg B."/>
            <person name="Tallon L."/>
            <person name="Sadzewicz L."/>
            <person name="Sengamalay N."/>
            <person name="Ott S."/>
            <person name="Godinez A."/>
            <person name="Nagaraj S."/>
            <person name="Vyas G."/>
            <person name="Aluvathingal J."/>
            <person name="Nadendla S."/>
            <person name="Geyer C."/>
            <person name="Nandy P."/>
            <person name="Hobson J."/>
            <person name="Sichtig H."/>
        </authorList>
    </citation>
    <scope>NUCLEOTIDE SEQUENCE [LARGE SCALE GENOMIC DNA]</scope>
    <source>
        <strain evidence="4">FDAARGOS_260</strain>
    </source>
</reference>
<protein>
    <submittedName>
        <fullName evidence="3">Helix-turn-helix domain-containing protein</fullName>
    </submittedName>
</protein>
<evidence type="ECO:0000313" key="3">
    <source>
        <dbReference type="EMBL" id="ARC51817.1"/>
    </source>
</evidence>
<dbReference type="InterPro" id="IPR009057">
    <property type="entry name" value="Homeodomain-like_sf"/>
</dbReference>
<evidence type="ECO:0000256" key="1">
    <source>
        <dbReference type="ARBA" id="ARBA00038232"/>
    </source>
</evidence>